<feature type="domain" description="Beta-lactamase-related" evidence="1">
    <location>
        <begin position="17"/>
        <end position="366"/>
    </location>
</feature>
<dbReference type="InterPro" id="IPR001466">
    <property type="entry name" value="Beta-lactam-related"/>
</dbReference>
<dbReference type="EMBL" id="CP007055">
    <property type="protein sequence ID" value="AHG00258.1"/>
    <property type="molecule type" value="Genomic_DNA"/>
</dbReference>
<dbReference type="STRING" id="797299.HALLA_17085"/>
<evidence type="ECO:0000313" key="2">
    <source>
        <dbReference type="EMBL" id="AHG00258.1"/>
    </source>
</evidence>
<sequence length="382" mass="40899">MARISEGARQRVSGLFDRHLEVGLHHGAQCAVYVDGELELDLAGGQASPNGDATGDGEPTTTETRHVLFSCTKPYAAAALHALVCDGALAYDDRVVDHWPSFAEAGSTKADTTVRQVLNHTAGLPASDIDRQPDLWGDWNAVIERIEGMDPVSTPGEQPAYHSLTFGWLVGELVRRVSGRPIEEVATERVFDPLEMNDTGIGLRETEDGPVATLTGYTAFDGCRDLEEGLGGHTTIADSFNSESVHRSVIPAANGIGTARDMARFYACLANGGELDGTRILESEVVETMTTLWAATDEDGTLRKPSRYGLGVWKGGTSTDPFGSLTPSRVFGHSGLGSSVGWADPARNISFSYVTNGVREETYEHVTRMSTLSDAVRLAVDG</sequence>
<dbReference type="SUPFAM" id="SSF56601">
    <property type="entry name" value="beta-lactamase/transpeptidase-like"/>
    <property type="match status" value="1"/>
</dbReference>
<dbReference type="AlphaFoldDB" id="W0JTA4"/>
<dbReference type="OrthoDB" id="111095at2157"/>
<name>W0JTA4_9EURY</name>
<evidence type="ECO:0000313" key="3">
    <source>
        <dbReference type="Proteomes" id="UP000019024"/>
    </source>
</evidence>
<dbReference type="eggNOG" id="arCOG00771">
    <property type="taxonomic scope" value="Archaea"/>
</dbReference>
<proteinExistence type="predicted"/>
<gene>
    <name evidence="2" type="ORF">HALLA_17085</name>
</gene>
<dbReference type="PANTHER" id="PTHR43319">
    <property type="entry name" value="BETA-LACTAMASE-RELATED"/>
    <property type="match status" value="1"/>
</dbReference>
<dbReference type="PATRIC" id="fig|797299.3.peg.2419"/>
<dbReference type="InterPro" id="IPR012338">
    <property type="entry name" value="Beta-lactam/transpept-like"/>
</dbReference>
<evidence type="ECO:0000259" key="1">
    <source>
        <dbReference type="Pfam" id="PF00144"/>
    </source>
</evidence>
<dbReference type="HOGENOM" id="CLU_035614_3_0_2"/>
<protein>
    <submittedName>
        <fullName evidence="2">Beta-lactamase</fullName>
    </submittedName>
</protein>
<accession>W0JTA4</accession>
<reference evidence="2 3" key="1">
    <citation type="submission" date="2014-01" db="EMBL/GenBank/DDBJ databases">
        <authorList>
            <consortium name="DOE Joint Genome Institute"/>
            <person name="Anderson I."/>
            <person name="Huntemann M."/>
            <person name="Han J."/>
            <person name="Chen A."/>
            <person name="Kyrpides N."/>
            <person name="Mavromatis K."/>
            <person name="Markowitz V."/>
            <person name="Palaniappan K."/>
            <person name="Ivanova N."/>
            <person name="Schaumberg A."/>
            <person name="Pati A."/>
            <person name="Liolios K."/>
            <person name="Nordberg H.P."/>
            <person name="Cantor M.N."/>
            <person name="Hua S.X."/>
            <person name="Woyke T."/>
        </authorList>
    </citation>
    <scope>NUCLEOTIDE SEQUENCE [LARGE SCALE GENOMIC DNA]</scope>
    <source>
        <strain evidence="2 3">XH-48</strain>
    </source>
</reference>
<dbReference type="KEGG" id="hlr:HALLA_17085"/>
<keyword evidence="3" id="KW-1185">Reference proteome</keyword>
<organism evidence="2 3">
    <name type="scientific">Halostagnicola larsenii XH-48</name>
    <dbReference type="NCBI Taxonomy" id="797299"/>
    <lineage>
        <taxon>Archaea</taxon>
        <taxon>Methanobacteriati</taxon>
        <taxon>Methanobacteriota</taxon>
        <taxon>Stenosarchaea group</taxon>
        <taxon>Halobacteria</taxon>
        <taxon>Halobacteriales</taxon>
        <taxon>Natrialbaceae</taxon>
        <taxon>Halostagnicola</taxon>
    </lineage>
</organism>
<dbReference type="InterPro" id="IPR052907">
    <property type="entry name" value="Beta-lactamase/esterase"/>
</dbReference>
<dbReference type="PANTHER" id="PTHR43319:SF3">
    <property type="entry name" value="BETA-LACTAMASE-RELATED DOMAIN-CONTAINING PROTEIN"/>
    <property type="match status" value="1"/>
</dbReference>
<dbReference type="RefSeq" id="WP_049953497.1">
    <property type="nucleotide sequence ID" value="NZ_CP007055.1"/>
</dbReference>
<dbReference type="GeneID" id="25146120"/>
<dbReference type="Pfam" id="PF00144">
    <property type="entry name" value="Beta-lactamase"/>
    <property type="match status" value="1"/>
</dbReference>
<dbReference type="Gene3D" id="3.40.710.10">
    <property type="entry name" value="DD-peptidase/beta-lactamase superfamily"/>
    <property type="match status" value="1"/>
</dbReference>
<dbReference type="Proteomes" id="UP000019024">
    <property type="component" value="Chromosome"/>
</dbReference>